<reference evidence="3" key="1">
    <citation type="submission" date="2014-03" db="EMBL/GenBank/DDBJ databases">
        <title>The Genome Sequence of Puccinia striiformis f. sp. tritici PST-78.</title>
        <authorList>
            <consortium name="The Broad Institute Genome Sequencing Platform"/>
            <person name="Cuomo C."/>
            <person name="Hulbert S."/>
            <person name="Chen X."/>
            <person name="Walker B."/>
            <person name="Young S.K."/>
            <person name="Zeng Q."/>
            <person name="Gargeya S."/>
            <person name="Fitzgerald M."/>
            <person name="Haas B."/>
            <person name="Abouelleil A."/>
            <person name="Alvarado L."/>
            <person name="Arachchi H.M."/>
            <person name="Berlin A.M."/>
            <person name="Chapman S.B."/>
            <person name="Goldberg J."/>
            <person name="Griggs A."/>
            <person name="Gujja S."/>
            <person name="Hansen M."/>
            <person name="Howarth C."/>
            <person name="Imamovic A."/>
            <person name="Larimer J."/>
            <person name="McCowan C."/>
            <person name="Montmayeur A."/>
            <person name="Murphy C."/>
            <person name="Neiman D."/>
            <person name="Pearson M."/>
            <person name="Priest M."/>
            <person name="Roberts A."/>
            <person name="Saif S."/>
            <person name="Shea T."/>
            <person name="Sisk P."/>
            <person name="Sykes S."/>
            <person name="Wortman J."/>
            <person name="Nusbaum C."/>
            <person name="Birren B."/>
        </authorList>
    </citation>
    <scope>NUCLEOTIDE SEQUENCE [LARGE SCALE GENOMIC DNA]</scope>
    <source>
        <strain evidence="3">race PST-78</strain>
    </source>
</reference>
<dbReference type="OrthoDB" id="2536450at2759"/>
<dbReference type="EMBL" id="AJIL01000080">
    <property type="protein sequence ID" value="KNE96596.1"/>
    <property type="molecule type" value="Genomic_DNA"/>
</dbReference>
<comment type="caution">
    <text evidence="2">The sequence shown here is derived from an EMBL/GenBank/DDBJ whole genome shotgun (WGS) entry which is preliminary data.</text>
</comment>
<evidence type="ECO:0000313" key="3">
    <source>
        <dbReference type="Proteomes" id="UP000054564"/>
    </source>
</evidence>
<keyword evidence="1" id="KW-0732">Signal</keyword>
<dbReference type="PANTHER" id="PTHR34862">
    <property type="entry name" value="SPARK DOMAIN-CONTAINING PROTEIN"/>
    <property type="match status" value="1"/>
</dbReference>
<evidence type="ECO:0008006" key="4">
    <source>
        <dbReference type="Google" id="ProtNLM"/>
    </source>
</evidence>
<gene>
    <name evidence="2" type="ORF">PSTG_10154</name>
</gene>
<name>A0A0L0VBM4_9BASI</name>
<evidence type="ECO:0000313" key="2">
    <source>
        <dbReference type="EMBL" id="KNE96596.1"/>
    </source>
</evidence>
<feature type="chain" id="PRO_5005549884" description="Saposin B-type domain-containing protein" evidence="1">
    <location>
        <begin position="23"/>
        <end position="265"/>
    </location>
</feature>
<dbReference type="STRING" id="1165861.A0A0L0VBM4"/>
<dbReference type="Proteomes" id="UP000054564">
    <property type="component" value="Unassembled WGS sequence"/>
</dbReference>
<feature type="signal peptide" evidence="1">
    <location>
        <begin position="1"/>
        <end position="22"/>
    </location>
</feature>
<keyword evidence="3" id="KW-1185">Reference proteome</keyword>
<organism evidence="2 3">
    <name type="scientific">Puccinia striiformis f. sp. tritici PST-78</name>
    <dbReference type="NCBI Taxonomy" id="1165861"/>
    <lineage>
        <taxon>Eukaryota</taxon>
        <taxon>Fungi</taxon>
        <taxon>Dikarya</taxon>
        <taxon>Basidiomycota</taxon>
        <taxon>Pucciniomycotina</taxon>
        <taxon>Pucciniomycetes</taxon>
        <taxon>Pucciniales</taxon>
        <taxon>Pucciniaceae</taxon>
        <taxon>Puccinia</taxon>
    </lineage>
</organism>
<dbReference type="PANTHER" id="PTHR34862:SF1">
    <property type="entry name" value="SPARK DOMAIN-CONTAINING PROTEIN"/>
    <property type="match status" value="1"/>
</dbReference>
<protein>
    <recommendedName>
        <fullName evidence="4">Saposin B-type domain-containing protein</fullName>
    </recommendedName>
</protein>
<sequence length="265" mass="28223">MAFVRDLVSVLMVCISYQAVVAYPRGAEPSLLQQYRTNGGAATAQSFSKLSTSCQLAAGSLLSGEFGTCADLMGLVSILETKESIISPINTWVTDACSGSPCDQASLAAASRVIRKGCATDLEEQSIAALALYSIITHYDATRDMFCTQHKKDGSFCLPSVLGNVEERSGEKITIAEVVSLISGKITRADLAFLSVSKEAYCTDCAHAIVSQSAAMIDAIKKDPAGIKFEYAHDKHMHQVSDVCGPSFEDRALPPTVQIAQPRSA</sequence>
<proteinExistence type="predicted"/>
<accession>A0A0L0VBM4</accession>
<dbReference type="AlphaFoldDB" id="A0A0L0VBM4"/>
<evidence type="ECO:0000256" key="1">
    <source>
        <dbReference type="SAM" id="SignalP"/>
    </source>
</evidence>